<feature type="region of interest" description="Disordered" evidence="1">
    <location>
        <begin position="1"/>
        <end position="189"/>
    </location>
</feature>
<comment type="caution">
    <text evidence="2">The sequence shown here is derived from an EMBL/GenBank/DDBJ whole genome shotgun (WGS) entry which is preliminary data.</text>
</comment>
<evidence type="ECO:0000313" key="2">
    <source>
        <dbReference type="EMBL" id="KFH45153.1"/>
    </source>
</evidence>
<keyword evidence="3" id="KW-1185">Reference proteome</keyword>
<dbReference type="HOGENOM" id="CLU_010101_0_0_1"/>
<evidence type="ECO:0000313" key="3">
    <source>
        <dbReference type="Proteomes" id="UP000029964"/>
    </source>
</evidence>
<dbReference type="EMBL" id="JPKY01000036">
    <property type="protein sequence ID" value="KFH45153.1"/>
    <property type="molecule type" value="Genomic_DNA"/>
</dbReference>
<reference evidence="3" key="1">
    <citation type="journal article" date="2014" name="Genome Announc.">
        <title>Genome sequence and annotation of Acremonium chrysogenum, producer of the beta-lactam antibiotic cephalosporin C.</title>
        <authorList>
            <person name="Terfehr D."/>
            <person name="Dahlmann T.A."/>
            <person name="Specht T."/>
            <person name="Zadra I."/>
            <person name="Kuernsteiner H."/>
            <person name="Kueck U."/>
        </authorList>
    </citation>
    <scope>NUCLEOTIDE SEQUENCE [LARGE SCALE GENOMIC DNA]</scope>
    <source>
        <strain evidence="3">ATCC 11550 / CBS 779.69 / DSM 880 / IAM 14645 / JCM 23072 / IMI 49137</strain>
    </source>
</reference>
<dbReference type="AlphaFoldDB" id="A0A086T721"/>
<feature type="compositionally biased region" description="Polar residues" evidence="1">
    <location>
        <begin position="389"/>
        <end position="398"/>
    </location>
</feature>
<feature type="compositionally biased region" description="Basic residues" evidence="1">
    <location>
        <begin position="107"/>
        <end position="120"/>
    </location>
</feature>
<feature type="compositionally biased region" description="Basic and acidic residues" evidence="1">
    <location>
        <begin position="121"/>
        <end position="130"/>
    </location>
</feature>
<evidence type="ECO:0000256" key="1">
    <source>
        <dbReference type="SAM" id="MobiDB-lite"/>
    </source>
</evidence>
<organism evidence="2 3">
    <name type="scientific">Hapsidospora chrysogenum (strain ATCC 11550 / CBS 779.69 / DSM 880 / IAM 14645 / JCM 23072 / IMI 49137)</name>
    <name type="common">Acremonium chrysogenum</name>
    <dbReference type="NCBI Taxonomy" id="857340"/>
    <lineage>
        <taxon>Eukaryota</taxon>
        <taxon>Fungi</taxon>
        <taxon>Dikarya</taxon>
        <taxon>Ascomycota</taxon>
        <taxon>Pezizomycotina</taxon>
        <taxon>Sordariomycetes</taxon>
        <taxon>Hypocreomycetidae</taxon>
        <taxon>Hypocreales</taxon>
        <taxon>Bionectriaceae</taxon>
        <taxon>Hapsidospora</taxon>
    </lineage>
</organism>
<feature type="compositionally biased region" description="Polar residues" evidence="1">
    <location>
        <begin position="216"/>
        <end position="229"/>
    </location>
</feature>
<feature type="region of interest" description="Disordered" evidence="1">
    <location>
        <begin position="205"/>
        <end position="689"/>
    </location>
</feature>
<name>A0A086T721_HAPC1</name>
<feature type="compositionally biased region" description="Basic residues" evidence="1">
    <location>
        <begin position="1"/>
        <end position="15"/>
    </location>
</feature>
<protein>
    <submittedName>
        <fullName evidence="2">Uncharacterized protein</fullName>
    </submittedName>
</protein>
<accession>A0A086T721</accession>
<dbReference type="Proteomes" id="UP000029964">
    <property type="component" value="Unassembled WGS sequence"/>
</dbReference>
<feature type="compositionally biased region" description="Basic and acidic residues" evidence="1">
    <location>
        <begin position="232"/>
        <end position="304"/>
    </location>
</feature>
<feature type="compositionally biased region" description="Basic and acidic residues" evidence="1">
    <location>
        <begin position="705"/>
        <end position="715"/>
    </location>
</feature>
<dbReference type="OrthoDB" id="4152802at2759"/>
<feature type="compositionally biased region" description="Basic and acidic residues" evidence="1">
    <location>
        <begin position="670"/>
        <end position="688"/>
    </location>
</feature>
<proteinExistence type="predicted"/>
<sequence>MPLWPFRRKSGRKRSLSGAAISAVEGPHPRGQTEGVVARAASKKKQRVEPAKLQRRTRAYSFSPGRQDELEHRRKSPDRRGPGTRRRDDNVPRQESAWERTPTLHHNQSRHLSKRKSSRRKKEESARAAEIKAMSSFEPIRPATDSWAAGRPMKKDSKRFKSAPFGGHPSSDISLPIPESIDSSMTSDSEHGAFKVSALDSLAPRPTLRYAPGSRWTPTRSAILQSASQRRPLADKEPIAEKTWKEHKRIDDLADDLDARDLRELMEREDRRRERKRLREQERASRRLARQAEKQKAAAEEARKSGTPPPENLERGVAGRELVGLGIDPASAVVTTTEQRHSVVSEPMPDADDVANQEPPKSTDEAPRQMAVAPSEEPAAAEQPRDTKPQNSATSLAQSFRFAGLLRSKKSRSKSTLASEKEKGRAPSSNVISEEDAPRHSSWGSDKRGRFSLTSFLRRAGKSKRNSGGPPSFSNTSREEMHSGTAQTPAQALARLQGEDVTPNREPAAGSYLSRKPSASAALRTKSRFREDLPDFPISPPHSRVQSPEAEPSQPAVEEQHVSENGTQPIAMPSPQRDATYRRTPTSMSPEPHSISLASIDSEGSWLSGKVGARRSAMQESIARANRLEQSRAAGSPSNSTHEDLSITGDDYMARLAPQRHSGLLLGSRRSGDGRPSSDEEDLARDSGARWGAVGAQPCLVRARSYDKSSVHSHEGLMNTESGDEDGTESPVTPTAQEKMDVQRARSVNLGRGGHVRNFSAGSAKLLDITPRSSVDCKVLRNSERRASGPLL</sequence>
<feature type="compositionally biased region" description="Basic and acidic residues" evidence="1">
    <location>
        <begin position="66"/>
        <end position="98"/>
    </location>
</feature>
<gene>
    <name evidence="2" type="ORF">ACRE_039950</name>
</gene>
<feature type="region of interest" description="Disordered" evidence="1">
    <location>
        <begin position="705"/>
        <end position="757"/>
    </location>
</feature>
<feature type="compositionally biased region" description="Low complexity" evidence="1">
    <location>
        <begin position="371"/>
        <end position="382"/>
    </location>
</feature>